<evidence type="ECO:0000256" key="1">
    <source>
        <dbReference type="ARBA" id="ARBA00004123"/>
    </source>
</evidence>
<dbReference type="Pfam" id="PF03184">
    <property type="entry name" value="DDE_1"/>
    <property type="match status" value="1"/>
</dbReference>
<sequence>MPRKKRQVPGTRGYRNYSDDKLAECVEAIRSKTLTQRAAEKAYGISRSTIKAKLKGNHNKSVGRQKIFSEQEETSFVQHMIKMSDFGFPMIEMDFRFAAKAYLGKRGVKIPQFRNNLPGYDWAKAFIKRHKILSTRVATNIKKSRAAIFEETINEYMGHLQKEIEGIPPASIWNFDETNLTDDPGSRKVIAKRGAKYIENICNSSKSATSLMFCANAEGKCLPPYVVYKAEHMWSVWTENGPPGARYNRSASGWFDGVCFQDWFESSFLPEVRNIEGVKVVIGDNLSSHINPHVLELCSKHNVCLPPHSTHLTQPFTEASEHLLKCQISLLDETHKITS</sequence>
<protein>
    <submittedName>
        <fullName evidence="4">Jerky protein homolog-like</fullName>
    </submittedName>
</protein>
<dbReference type="InterPro" id="IPR007889">
    <property type="entry name" value="HTH_Psq"/>
</dbReference>
<organism evidence="4">
    <name type="scientific">Cacopsylla melanoneura</name>
    <dbReference type="NCBI Taxonomy" id="428564"/>
    <lineage>
        <taxon>Eukaryota</taxon>
        <taxon>Metazoa</taxon>
        <taxon>Ecdysozoa</taxon>
        <taxon>Arthropoda</taxon>
        <taxon>Hexapoda</taxon>
        <taxon>Insecta</taxon>
        <taxon>Pterygota</taxon>
        <taxon>Neoptera</taxon>
        <taxon>Paraneoptera</taxon>
        <taxon>Hemiptera</taxon>
        <taxon>Sternorrhyncha</taxon>
        <taxon>Psylloidea</taxon>
        <taxon>Psyllidae</taxon>
        <taxon>Psyllinae</taxon>
        <taxon>Cacopsylla</taxon>
    </lineage>
</organism>
<dbReference type="GO" id="GO:0003677">
    <property type="term" value="F:DNA binding"/>
    <property type="evidence" value="ECO:0007669"/>
    <property type="project" value="InterPro"/>
</dbReference>
<evidence type="ECO:0000259" key="3">
    <source>
        <dbReference type="Pfam" id="PF05225"/>
    </source>
</evidence>
<dbReference type="InterPro" id="IPR009057">
    <property type="entry name" value="Homeodomain-like_sf"/>
</dbReference>
<comment type="subcellular location">
    <subcellularLocation>
        <location evidence="1">Nucleus</location>
    </subcellularLocation>
</comment>
<feature type="domain" description="HTH psq-type" evidence="3">
    <location>
        <begin position="19"/>
        <end position="56"/>
    </location>
</feature>
<dbReference type="SUPFAM" id="SSF46689">
    <property type="entry name" value="Homeodomain-like"/>
    <property type="match status" value="1"/>
</dbReference>
<dbReference type="PANTHER" id="PTHR19303:SF74">
    <property type="entry name" value="POGO TRANSPOSABLE ELEMENT WITH KRAB DOMAIN"/>
    <property type="match status" value="1"/>
</dbReference>
<dbReference type="AlphaFoldDB" id="A0A8D9F7C1"/>
<feature type="domain" description="DDE-1" evidence="2">
    <location>
        <begin position="209"/>
        <end position="317"/>
    </location>
</feature>
<dbReference type="InterPro" id="IPR004875">
    <property type="entry name" value="DDE_SF_endonuclease_dom"/>
</dbReference>
<dbReference type="EMBL" id="HBUF01612482">
    <property type="protein sequence ID" value="CAG6779039.1"/>
    <property type="molecule type" value="Transcribed_RNA"/>
</dbReference>
<reference evidence="4" key="1">
    <citation type="submission" date="2021-05" db="EMBL/GenBank/DDBJ databases">
        <authorList>
            <person name="Alioto T."/>
            <person name="Alioto T."/>
            <person name="Gomez Garrido J."/>
        </authorList>
    </citation>
    <scope>NUCLEOTIDE SEQUENCE</scope>
</reference>
<accession>A0A8D9F7C1</accession>
<proteinExistence type="predicted"/>
<dbReference type="InterPro" id="IPR050863">
    <property type="entry name" value="CenT-Element_Derived"/>
</dbReference>
<evidence type="ECO:0000313" key="4">
    <source>
        <dbReference type="EMBL" id="CAG6779039.1"/>
    </source>
</evidence>
<dbReference type="GO" id="GO:0005634">
    <property type="term" value="C:nucleus"/>
    <property type="evidence" value="ECO:0007669"/>
    <property type="project" value="UniProtKB-SubCell"/>
</dbReference>
<dbReference type="EMBL" id="HBUF01612483">
    <property type="protein sequence ID" value="CAG6779042.1"/>
    <property type="molecule type" value="Transcribed_RNA"/>
</dbReference>
<dbReference type="PANTHER" id="PTHR19303">
    <property type="entry name" value="TRANSPOSON"/>
    <property type="match status" value="1"/>
</dbReference>
<dbReference type="Pfam" id="PF05225">
    <property type="entry name" value="HTH_psq"/>
    <property type="match status" value="1"/>
</dbReference>
<evidence type="ECO:0000259" key="2">
    <source>
        <dbReference type="Pfam" id="PF03184"/>
    </source>
</evidence>
<name>A0A8D9F7C1_9HEMI</name>
<dbReference type="Gene3D" id="1.10.10.60">
    <property type="entry name" value="Homeodomain-like"/>
    <property type="match status" value="1"/>
</dbReference>